<dbReference type="EMBL" id="BDQG01000001">
    <property type="protein sequence ID" value="GAW65752.1"/>
    <property type="molecule type" value="Genomic_DNA"/>
</dbReference>
<evidence type="ECO:0000259" key="3">
    <source>
        <dbReference type="Pfam" id="PF14341"/>
    </source>
</evidence>
<feature type="domain" description="Type 4 fimbrial biogenesis protein PilX N-terminal" evidence="3">
    <location>
        <begin position="9"/>
        <end position="58"/>
    </location>
</feature>
<dbReference type="RefSeq" id="WP_085812173.1">
    <property type="nucleotide sequence ID" value="NZ_BDQG01000001.1"/>
</dbReference>
<keyword evidence="2" id="KW-0812">Transmembrane</keyword>
<proteinExistence type="predicted"/>
<sequence length="205" mass="22080">MAILRSEGGAALITALMLTMLTLVIALTLLTIITAETRVSGSQKRYRSSLAAAQGGVELLTAEIVPRLFQSWSLDDLKDDYSSIELQLQATDCLKQKLEEPADRWHKCSTAQASTDPAQAPDVSFRLAGEAPAKGFVVTSKIIDTTPGNSDSSGNDLLDPGGSVTSNDQIVRPRHVPAMYNLSVQGVREEVGSREKARLSVLYAY</sequence>
<protein>
    <submittedName>
        <fullName evidence="4">Pilus biosynthesis protein PilX</fullName>
    </submittedName>
</protein>
<gene>
    <name evidence="4" type="ORF">GPEL0_01f0795</name>
</gene>
<evidence type="ECO:0000256" key="2">
    <source>
        <dbReference type="SAM" id="Phobius"/>
    </source>
</evidence>
<keyword evidence="2" id="KW-0472">Membrane</keyword>
<evidence type="ECO:0000313" key="5">
    <source>
        <dbReference type="Proteomes" id="UP000194153"/>
    </source>
</evidence>
<dbReference type="InterPro" id="IPR025746">
    <property type="entry name" value="PilX_N_dom"/>
</dbReference>
<feature type="compositionally biased region" description="Polar residues" evidence="1">
    <location>
        <begin position="144"/>
        <end position="155"/>
    </location>
</feature>
<reference evidence="5" key="1">
    <citation type="submission" date="2017-05" db="EMBL/GenBank/DDBJ databases">
        <title>Draft genome sequence of Geobacter pelophilus, a iron(III)-reducing bacteria.</title>
        <authorList>
            <person name="Aoyagi T."/>
            <person name="Koike H."/>
            <person name="Morita T."/>
            <person name="Sato Y."/>
            <person name="Habe H."/>
            <person name="Hori T."/>
        </authorList>
    </citation>
    <scope>NUCLEOTIDE SEQUENCE [LARGE SCALE GENOMIC DNA]</scope>
    <source>
        <strain evidence="5">Drf2</strain>
    </source>
</reference>
<feature type="transmembrane region" description="Helical" evidence="2">
    <location>
        <begin position="12"/>
        <end position="35"/>
    </location>
</feature>
<organism evidence="4 5">
    <name type="scientific">Geoanaerobacter pelophilus</name>
    <dbReference type="NCBI Taxonomy" id="60036"/>
    <lineage>
        <taxon>Bacteria</taxon>
        <taxon>Pseudomonadati</taxon>
        <taxon>Thermodesulfobacteriota</taxon>
        <taxon>Desulfuromonadia</taxon>
        <taxon>Geobacterales</taxon>
        <taxon>Geobacteraceae</taxon>
        <taxon>Geoanaerobacter</taxon>
    </lineage>
</organism>
<keyword evidence="5" id="KW-1185">Reference proteome</keyword>
<comment type="caution">
    <text evidence="4">The sequence shown here is derived from an EMBL/GenBank/DDBJ whole genome shotgun (WGS) entry which is preliminary data.</text>
</comment>
<dbReference type="Proteomes" id="UP000194153">
    <property type="component" value="Unassembled WGS sequence"/>
</dbReference>
<evidence type="ECO:0000256" key="1">
    <source>
        <dbReference type="SAM" id="MobiDB-lite"/>
    </source>
</evidence>
<dbReference type="Pfam" id="PF14341">
    <property type="entry name" value="PilX_N"/>
    <property type="match status" value="1"/>
</dbReference>
<feature type="region of interest" description="Disordered" evidence="1">
    <location>
        <begin position="144"/>
        <end position="168"/>
    </location>
</feature>
<keyword evidence="2" id="KW-1133">Transmembrane helix</keyword>
<name>A0ABQ0MF68_9BACT</name>
<evidence type="ECO:0000313" key="4">
    <source>
        <dbReference type="EMBL" id="GAW65752.1"/>
    </source>
</evidence>
<accession>A0ABQ0MF68</accession>